<feature type="transmembrane region" description="Helical" evidence="4">
    <location>
        <begin position="488"/>
        <end position="509"/>
    </location>
</feature>
<dbReference type="EMBL" id="CAXLJM020000004">
    <property type="protein sequence ID" value="CAL8070969.1"/>
    <property type="molecule type" value="Genomic_DNA"/>
</dbReference>
<evidence type="ECO:0000256" key="4">
    <source>
        <dbReference type="SAM" id="Phobius"/>
    </source>
</evidence>
<dbReference type="Gene3D" id="3.40.605.10">
    <property type="entry name" value="Aldehyde Dehydrogenase, Chain A, domain 1"/>
    <property type="match status" value="1"/>
</dbReference>
<sequence length="513" mass="57477">MESNNIMEVANGGPNFEKMVEELRDAFKKGKTRPYEFRLNQLLNLQKLLEENSDEIDRALHKDLKRHKMESAGEILPLKVEIADAIRLLSSWMLPDKLPTCLLLPNDRAYLQHDPYGVVLIIGTWNYPMLLTLNPLVGAIAAGNCAVLKLSDGSPCSSAKLAELLPQYLDTSCFKVVSGGATESVALLKVKFDYIFATCSSRIGRKVMAAAVENLTPITLELGGKCPLYIHDSADFEIAAKRIIWGKMINNGQSCIAPDYIICSRQAEEEFIACAKKVLLSWYGKDEKASQDITRIINNHHFNRLKKLLENTKGKIVVGGNTDAADLWISPTIVVDVKSSDVLMEDEIFGPILPIIRMDSAEQAIEYLNARKDKPLSLYVFSKDKNVNKMFNEQTTSGTLTFNEVMLQCSWQEMPFGGVGDSGIGKYHGKYSYETFTHKKGVLVRDFSFITENFAAIRYPPYSSAEVKLQFLYLFLSNLHYFNIPRNIGLPHVLAFFCGIVFMLFMGALQSAC</sequence>
<dbReference type="PANTHER" id="PTHR43570:SF16">
    <property type="entry name" value="ALDEHYDE DEHYDROGENASE TYPE III, ISOFORM Q"/>
    <property type="match status" value="1"/>
</dbReference>
<protein>
    <recommendedName>
        <fullName evidence="3">Aldehyde dehydrogenase</fullName>
    </recommendedName>
</protein>
<dbReference type="InterPro" id="IPR016161">
    <property type="entry name" value="Ald_DH/histidinol_DH"/>
</dbReference>
<dbReference type="SUPFAM" id="SSF53720">
    <property type="entry name" value="ALDH-like"/>
    <property type="match status" value="1"/>
</dbReference>
<reference evidence="6 7" key="1">
    <citation type="submission" date="2024-08" db="EMBL/GenBank/DDBJ databases">
        <authorList>
            <person name="Cucini C."/>
            <person name="Frati F."/>
        </authorList>
    </citation>
    <scope>NUCLEOTIDE SEQUENCE [LARGE SCALE GENOMIC DNA]</scope>
</reference>
<evidence type="ECO:0000256" key="2">
    <source>
        <dbReference type="ARBA" id="ARBA00023002"/>
    </source>
</evidence>
<dbReference type="Proteomes" id="UP001642540">
    <property type="component" value="Unassembled WGS sequence"/>
</dbReference>
<dbReference type="InterPro" id="IPR015590">
    <property type="entry name" value="Aldehyde_DH_dom"/>
</dbReference>
<evidence type="ECO:0000313" key="6">
    <source>
        <dbReference type="EMBL" id="CAL8070969.1"/>
    </source>
</evidence>
<comment type="caution">
    <text evidence="6">The sequence shown here is derived from an EMBL/GenBank/DDBJ whole genome shotgun (WGS) entry which is preliminary data.</text>
</comment>
<evidence type="ECO:0000256" key="1">
    <source>
        <dbReference type="ARBA" id="ARBA00009986"/>
    </source>
</evidence>
<dbReference type="PIRSF" id="PIRSF036492">
    <property type="entry name" value="ALDH"/>
    <property type="match status" value="1"/>
</dbReference>
<keyword evidence="4" id="KW-0812">Transmembrane</keyword>
<keyword evidence="4" id="KW-0472">Membrane</keyword>
<dbReference type="InterPro" id="IPR016162">
    <property type="entry name" value="Ald_DH_N"/>
</dbReference>
<evidence type="ECO:0000256" key="3">
    <source>
        <dbReference type="PIRNR" id="PIRNR036492"/>
    </source>
</evidence>
<accession>A0ABP1PLY2</accession>
<dbReference type="Gene3D" id="3.40.309.10">
    <property type="entry name" value="Aldehyde Dehydrogenase, Chain A, domain 2"/>
    <property type="match status" value="1"/>
</dbReference>
<evidence type="ECO:0000313" key="7">
    <source>
        <dbReference type="Proteomes" id="UP001642540"/>
    </source>
</evidence>
<organism evidence="6 7">
    <name type="scientific">Orchesella dallaii</name>
    <dbReference type="NCBI Taxonomy" id="48710"/>
    <lineage>
        <taxon>Eukaryota</taxon>
        <taxon>Metazoa</taxon>
        <taxon>Ecdysozoa</taxon>
        <taxon>Arthropoda</taxon>
        <taxon>Hexapoda</taxon>
        <taxon>Collembola</taxon>
        <taxon>Entomobryomorpha</taxon>
        <taxon>Entomobryoidea</taxon>
        <taxon>Orchesellidae</taxon>
        <taxon>Orchesellinae</taxon>
        <taxon>Orchesella</taxon>
    </lineage>
</organism>
<keyword evidence="4" id="KW-1133">Transmembrane helix</keyword>
<proteinExistence type="inferred from homology"/>
<dbReference type="PANTHER" id="PTHR43570">
    <property type="entry name" value="ALDEHYDE DEHYDROGENASE"/>
    <property type="match status" value="1"/>
</dbReference>
<feature type="domain" description="Aldehyde dehydrogenase" evidence="5">
    <location>
        <begin position="15"/>
        <end position="440"/>
    </location>
</feature>
<gene>
    <name evidence="6" type="ORF">ODALV1_LOCUS1502</name>
</gene>
<comment type="similarity">
    <text evidence="1 3">Belongs to the aldehyde dehydrogenase family.</text>
</comment>
<name>A0ABP1PLY2_9HEXA</name>
<keyword evidence="7" id="KW-1185">Reference proteome</keyword>
<evidence type="ECO:0000259" key="5">
    <source>
        <dbReference type="Pfam" id="PF00171"/>
    </source>
</evidence>
<dbReference type="InterPro" id="IPR016163">
    <property type="entry name" value="Ald_DH_C"/>
</dbReference>
<dbReference type="InterPro" id="IPR012394">
    <property type="entry name" value="Aldehyde_DH_NAD(P)"/>
</dbReference>
<dbReference type="Pfam" id="PF00171">
    <property type="entry name" value="Aldedh"/>
    <property type="match status" value="1"/>
</dbReference>
<keyword evidence="2 3" id="KW-0560">Oxidoreductase</keyword>